<dbReference type="PRINTS" id="PR00219">
    <property type="entry name" value="SYNAPTOBREVN"/>
</dbReference>
<dbReference type="PANTHER" id="PTHR21136:SF168">
    <property type="entry name" value="VESICLE-ASSOCIATED MEMBRANE PROTEIN 9"/>
    <property type="match status" value="1"/>
</dbReference>
<dbReference type="KEGG" id="eiv:EIN_359340"/>
<evidence type="ECO:0000256" key="6">
    <source>
        <dbReference type="ARBA" id="ARBA00022989"/>
    </source>
</evidence>
<gene>
    <name evidence="14" type="ORF">EIN_359340</name>
</gene>
<dbReference type="SMART" id="SM01270">
    <property type="entry name" value="Longin"/>
    <property type="match status" value="1"/>
</dbReference>
<dbReference type="GO" id="GO:0030659">
    <property type="term" value="C:cytoplasmic vesicle membrane"/>
    <property type="evidence" value="ECO:0007669"/>
    <property type="project" value="UniProtKB-SubCell"/>
</dbReference>
<dbReference type="RefSeq" id="XP_004257622.1">
    <property type="nucleotide sequence ID" value="XM_004257574.1"/>
</dbReference>
<evidence type="ECO:0000256" key="9">
    <source>
        <dbReference type="ARBA" id="ARBA00046280"/>
    </source>
</evidence>
<dbReference type="InterPro" id="IPR011012">
    <property type="entry name" value="Longin-like_dom_sf"/>
</dbReference>
<dbReference type="SUPFAM" id="SSF58038">
    <property type="entry name" value="SNARE fusion complex"/>
    <property type="match status" value="1"/>
</dbReference>
<keyword evidence="3" id="KW-0813">Transport</keyword>
<evidence type="ECO:0008006" key="16">
    <source>
        <dbReference type="Google" id="ProtNLM"/>
    </source>
</evidence>
<keyword evidence="15" id="KW-1185">Reference proteome</keyword>
<dbReference type="OrthoDB" id="248747at2759"/>
<evidence type="ECO:0000256" key="2">
    <source>
        <dbReference type="ARBA" id="ARBA00008025"/>
    </source>
</evidence>
<dbReference type="EMBL" id="KB206483">
    <property type="protein sequence ID" value="ELP90851.1"/>
    <property type="molecule type" value="Genomic_DNA"/>
</dbReference>
<dbReference type="InterPro" id="IPR042855">
    <property type="entry name" value="V_SNARE_CC"/>
</dbReference>
<dbReference type="PROSITE" id="PS50892">
    <property type="entry name" value="V_SNARE"/>
    <property type="match status" value="1"/>
</dbReference>
<dbReference type="CDD" id="cd14824">
    <property type="entry name" value="Longin"/>
    <property type="match status" value="1"/>
</dbReference>
<evidence type="ECO:0000256" key="7">
    <source>
        <dbReference type="ARBA" id="ARBA00023136"/>
    </source>
</evidence>
<proteinExistence type="inferred from homology"/>
<evidence type="ECO:0000259" key="13">
    <source>
        <dbReference type="PROSITE" id="PS50892"/>
    </source>
</evidence>
<evidence type="ECO:0000256" key="3">
    <source>
        <dbReference type="ARBA" id="ARBA00022448"/>
    </source>
</evidence>
<evidence type="ECO:0000256" key="5">
    <source>
        <dbReference type="ARBA" id="ARBA00022927"/>
    </source>
</evidence>
<protein>
    <recommendedName>
        <fullName evidence="16">Vesicle-associated membrane protein</fullName>
    </recommendedName>
</protein>
<dbReference type="GO" id="GO:0015031">
    <property type="term" value="P:protein transport"/>
    <property type="evidence" value="ECO:0007669"/>
    <property type="project" value="UniProtKB-KW"/>
</dbReference>
<evidence type="ECO:0000256" key="10">
    <source>
        <dbReference type="PROSITE-ProRule" id="PRU00290"/>
    </source>
</evidence>
<reference evidence="14 15" key="1">
    <citation type="submission" date="2012-10" db="EMBL/GenBank/DDBJ databases">
        <authorList>
            <person name="Zafar N."/>
            <person name="Inman J."/>
            <person name="Hall N."/>
            <person name="Lorenzi H."/>
            <person name="Caler E."/>
        </authorList>
    </citation>
    <scope>NUCLEOTIDE SEQUENCE [LARGE SCALE GENOMIC DNA]</scope>
    <source>
        <strain evidence="14 15">IP1</strain>
    </source>
</reference>
<dbReference type="InterPro" id="IPR010908">
    <property type="entry name" value="Longin_dom"/>
</dbReference>
<comment type="subcellular location">
    <subcellularLocation>
        <location evidence="1">Cytoplasmic vesicle membrane</location>
    </subcellularLocation>
    <subcellularLocation>
        <location evidence="9">Endomembrane system</location>
        <topology evidence="9">Single-pass type IV membrane protein</topology>
    </subcellularLocation>
</comment>
<dbReference type="InterPro" id="IPR051097">
    <property type="entry name" value="Synaptobrevin-like_transport"/>
</dbReference>
<dbReference type="Pfam" id="PF13774">
    <property type="entry name" value="Longin"/>
    <property type="match status" value="1"/>
</dbReference>
<evidence type="ECO:0000313" key="14">
    <source>
        <dbReference type="EMBL" id="ELP90851.1"/>
    </source>
</evidence>
<evidence type="ECO:0000256" key="4">
    <source>
        <dbReference type="ARBA" id="ARBA00022692"/>
    </source>
</evidence>
<dbReference type="Gene3D" id="1.20.5.110">
    <property type="match status" value="1"/>
</dbReference>
<dbReference type="Gene3D" id="3.30.450.50">
    <property type="entry name" value="Longin domain"/>
    <property type="match status" value="1"/>
</dbReference>
<accession>A0A0A1UB76</accession>
<evidence type="ECO:0000256" key="11">
    <source>
        <dbReference type="SAM" id="Phobius"/>
    </source>
</evidence>
<dbReference type="VEuPathDB" id="AmoebaDB:EIN_359340"/>
<dbReference type="Pfam" id="PF00957">
    <property type="entry name" value="Synaptobrevin"/>
    <property type="match status" value="1"/>
</dbReference>
<feature type="domain" description="Longin" evidence="12">
    <location>
        <begin position="1"/>
        <end position="118"/>
    </location>
</feature>
<dbReference type="GeneID" id="14889868"/>
<name>A0A0A1UB76_ENTIV</name>
<evidence type="ECO:0000256" key="1">
    <source>
        <dbReference type="ARBA" id="ARBA00004156"/>
    </source>
</evidence>
<dbReference type="Proteomes" id="UP000014680">
    <property type="component" value="Unassembled WGS sequence"/>
</dbReference>
<dbReference type="GO" id="GO:0016192">
    <property type="term" value="P:vesicle-mediated transport"/>
    <property type="evidence" value="ECO:0007669"/>
    <property type="project" value="InterPro"/>
</dbReference>
<dbReference type="OMA" id="ILMIACK"/>
<dbReference type="PROSITE" id="PS50859">
    <property type="entry name" value="LONGIN"/>
    <property type="match status" value="1"/>
</dbReference>
<feature type="domain" description="V-SNARE coiled-coil homology" evidence="13">
    <location>
        <begin position="128"/>
        <end position="188"/>
    </location>
</feature>
<evidence type="ECO:0000313" key="15">
    <source>
        <dbReference type="Proteomes" id="UP000014680"/>
    </source>
</evidence>
<evidence type="ECO:0000256" key="8">
    <source>
        <dbReference type="ARBA" id="ARBA00023329"/>
    </source>
</evidence>
<keyword evidence="4 11" id="KW-0812">Transmembrane</keyword>
<keyword evidence="6 11" id="KW-1133">Transmembrane helix</keyword>
<keyword evidence="7 11" id="KW-0472">Membrane</keyword>
<dbReference type="InterPro" id="IPR001388">
    <property type="entry name" value="Synaptobrevin-like"/>
</dbReference>
<feature type="transmembrane region" description="Helical" evidence="11">
    <location>
        <begin position="192"/>
        <end position="216"/>
    </location>
</feature>
<keyword evidence="8" id="KW-0968">Cytoplasmic vesicle</keyword>
<dbReference type="AlphaFoldDB" id="A0A0A1UB76"/>
<dbReference type="SUPFAM" id="SSF64356">
    <property type="entry name" value="SNARE-like"/>
    <property type="match status" value="1"/>
</dbReference>
<dbReference type="PANTHER" id="PTHR21136">
    <property type="entry name" value="SNARE PROTEINS"/>
    <property type="match status" value="1"/>
</dbReference>
<dbReference type="GO" id="GO:0012505">
    <property type="term" value="C:endomembrane system"/>
    <property type="evidence" value="ECO:0007669"/>
    <property type="project" value="UniProtKB-SubCell"/>
</dbReference>
<keyword evidence="5" id="KW-0653">Protein transport</keyword>
<organism evidence="14 15">
    <name type="scientific">Entamoeba invadens IP1</name>
    <dbReference type="NCBI Taxonomy" id="370355"/>
    <lineage>
        <taxon>Eukaryota</taxon>
        <taxon>Amoebozoa</taxon>
        <taxon>Evosea</taxon>
        <taxon>Archamoebae</taxon>
        <taxon>Mastigamoebida</taxon>
        <taxon>Entamoebidae</taxon>
        <taxon>Entamoeba</taxon>
    </lineage>
</organism>
<comment type="similarity">
    <text evidence="2">Belongs to the synaptobrevin family.</text>
</comment>
<evidence type="ECO:0000259" key="12">
    <source>
        <dbReference type="PROSITE" id="PS50859"/>
    </source>
</evidence>
<sequence>MSGKIYYGCVGYRQTILAVYSEVSLGSLNQAIDAVVRQIGPASSPKSSSKYDRFQLQLVVDREMFALCVCDDTFPMRESFVFLEAVKKSFTTQYDQYTISTAGPMEMSAFNTTIKTLVEKHSNLENSQFAQIKKDQDETQAVLNESVNKMLERGSVLEGLEDETSHLVESSSQFKTSAVKLKRAMWWKNVKLYLIAGAVLLIFLLVLLLAGCGITFQRCRIENDNSN</sequence>
<keyword evidence="10" id="KW-0175">Coiled coil</keyword>